<dbReference type="AlphaFoldDB" id="A0A0L1IJQ1"/>
<dbReference type="EMBL" id="JNOM01000942">
    <property type="protein sequence ID" value="KNG79836.1"/>
    <property type="molecule type" value="Genomic_DNA"/>
</dbReference>
<proteinExistence type="predicted"/>
<protein>
    <submittedName>
        <fullName evidence="1">Uncharacterized protein</fullName>
    </submittedName>
</protein>
<evidence type="ECO:0000313" key="1">
    <source>
        <dbReference type="EMBL" id="KNG79836.1"/>
    </source>
</evidence>
<evidence type="ECO:0000313" key="2">
    <source>
        <dbReference type="Proteomes" id="UP000037505"/>
    </source>
</evidence>
<keyword evidence="2" id="KW-1185">Reference proteome</keyword>
<organism evidence="1 2">
    <name type="scientific">Aspergillus nomiae NRRL (strain ATCC 15546 / NRRL 13137 / CBS 260.88 / M93)</name>
    <dbReference type="NCBI Taxonomy" id="1509407"/>
    <lineage>
        <taxon>Eukaryota</taxon>
        <taxon>Fungi</taxon>
        <taxon>Dikarya</taxon>
        <taxon>Ascomycota</taxon>
        <taxon>Pezizomycotina</taxon>
        <taxon>Eurotiomycetes</taxon>
        <taxon>Eurotiomycetidae</taxon>
        <taxon>Eurotiales</taxon>
        <taxon>Aspergillaceae</taxon>
        <taxon>Aspergillus</taxon>
        <taxon>Aspergillus subgen. Circumdati</taxon>
    </lineage>
</organism>
<accession>A0A0L1IJQ1</accession>
<reference evidence="1 2" key="1">
    <citation type="submission" date="2014-06" db="EMBL/GenBank/DDBJ databases">
        <title>The Genome of the Aflatoxigenic Filamentous Fungus Aspergillus nomius.</title>
        <authorList>
            <person name="Moore M.G."/>
            <person name="Shannon B.M."/>
            <person name="Brian M.M."/>
        </authorList>
    </citation>
    <scope>NUCLEOTIDE SEQUENCE [LARGE SCALE GENOMIC DNA]</scope>
    <source>
        <strain evidence="1 2">NRRL 13137</strain>
    </source>
</reference>
<comment type="caution">
    <text evidence="1">The sequence shown here is derived from an EMBL/GenBank/DDBJ whole genome shotgun (WGS) entry which is preliminary data.</text>
</comment>
<sequence>MSYWYSYPYSYDGYSFLGLCQDIVEFI</sequence>
<gene>
    <name evidence="1" type="ORF">ANOM_011852</name>
</gene>
<name>A0A0L1IJQ1_ASPN3</name>
<dbReference type="Proteomes" id="UP000037505">
    <property type="component" value="Unassembled WGS sequence"/>
</dbReference>